<evidence type="ECO:0000256" key="5">
    <source>
        <dbReference type="ARBA" id="ARBA00023136"/>
    </source>
</evidence>
<feature type="transmembrane region" description="Helical" evidence="6">
    <location>
        <begin position="190"/>
        <end position="212"/>
    </location>
</feature>
<reference evidence="8 9" key="1">
    <citation type="journal article" date="2017" name="Environ. Microbiol.">
        <title>Genomic and physiological analyses of 'Reinekea forsetii' reveal a versatile opportunistic lifestyle during spring algae blooms.</title>
        <authorList>
            <person name="Avci B."/>
            <person name="Hahnke R.L."/>
            <person name="Chafee M."/>
            <person name="Fischer T."/>
            <person name="Gruber-Vodicka H."/>
            <person name="Tegetmeyer H.E."/>
            <person name="Harder J."/>
            <person name="Fuchs B.M."/>
            <person name="Amann R.I."/>
            <person name="Teeling H."/>
        </authorList>
    </citation>
    <scope>NUCLEOTIDE SEQUENCE [LARGE SCALE GENOMIC DNA]</scope>
    <source>
        <strain evidence="8 9">Hel1_31_D35</strain>
    </source>
</reference>
<evidence type="ECO:0000256" key="4">
    <source>
        <dbReference type="ARBA" id="ARBA00022989"/>
    </source>
</evidence>
<dbReference type="Proteomes" id="UP000229757">
    <property type="component" value="Chromosome"/>
</dbReference>
<evidence type="ECO:0000313" key="9">
    <source>
        <dbReference type="Proteomes" id="UP000229757"/>
    </source>
</evidence>
<dbReference type="EMBL" id="CP011797">
    <property type="protein sequence ID" value="ATX75349.1"/>
    <property type="molecule type" value="Genomic_DNA"/>
</dbReference>
<evidence type="ECO:0000256" key="3">
    <source>
        <dbReference type="ARBA" id="ARBA00022692"/>
    </source>
</evidence>
<dbReference type="PANTHER" id="PTHR12677">
    <property type="entry name" value="GOLGI APPARATUS MEMBRANE PROTEIN TVP38-RELATED"/>
    <property type="match status" value="1"/>
</dbReference>
<protein>
    <recommendedName>
        <fullName evidence="6">TVP38/TMEM64 family membrane protein</fullName>
    </recommendedName>
</protein>
<dbReference type="Pfam" id="PF09335">
    <property type="entry name" value="VTT_dom"/>
    <property type="match status" value="1"/>
</dbReference>
<name>A0A2K8KMH9_9GAMM</name>
<dbReference type="KEGG" id="rfo:REIFOR_00172"/>
<feature type="transmembrane region" description="Helical" evidence="6">
    <location>
        <begin position="131"/>
        <end position="152"/>
    </location>
</feature>
<evidence type="ECO:0000256" key="2">
    <source>
        <dbReference type="ARBA" id="ARBA00022475"/>
    </source>
</evidence>
<organism evidence="8 9">
    <name type="scientific">Reinekea forsetii</name>
    <dbReference type="NCBI Taxonomy" id="1336806"/>
    <lineage>
        <taxon>Bacteria</taxon>
        <taxon>Pseudomonadati</taxon>
        <taxon>Pseudomonadota</taxon>
        <taxon>Gammaproteobacteria</taxon>
        <taxon>Oceanospirillales</taxon>
        <taxon>Saccharospirillaceae</taxon>
        <taxon>Reinekea</taxon>
    </lineage>
</organism>
<evidence type="ECO:0000256" key="6">
    <source>
        <dbReference type="RuleBase" id="RU366058"/>
    </source>
</evidence>
<feature type="transmembrane region" description="Helical" evidence="6">
    <location>
        <begin position="85"/>
        <end position="111"/>
    </location>
</feature>
<keyword evidence="2 6" id="KW-1003">Cell membrane</keyword>
<gene>
    <name evidence="8" type="ORF">REIFOR_00172</name>
</gene>
<keyword evidence="4 6" id="KW-1133">Transmembrane helix</keyword>
<evidence type="ECO:0000313" key="8">
    <source>
        <dbReference type="EMBL" id="ATX75349.1"/>
    </source>
</evidence>
<dbReference type="OrthoDB" id="9800167at2"/>
<feature type="transmembrane region" description="Helical" evidence="6">
    <location>
        <begin position="159"/>
        <end position="178"/>
    </location>
</feature>
<dbReference type="InterPro" id="IPR015414">
    <property type="entry name" value="TMEM64"/>
</dbReference>
<dbReference type="InterPro" id="IPR032816">
    <property type="entry name" value="VTT_dom"/>
</dbReference>
<evidence type="ECO:0000256" key="1">
    <source>
        <dbReference type="ARBA" id="ARBA00004651"/>
    </source>
</evidence>
<proteinExistence type="inferred from homology"/>
<sequence length="230" mass="24911">MKKLLLLALLLLVVGLFFYLDLGAWFTLAQLKTQQSTLAAYRAEHPIGLALLYLLTYIGVTALSLPGAALMTLTGGAVFGLVQGTVLASIGASIGATLAFLMARFVIGGWVQSKFADRIAPFNRGIEQDGAFYLFSLRLVPVFPFFIINVVMGLTTIRVWTFYWVSQVGMLAGAAVYANAGTQLAKIDSLSGIASPSLLLSFVLLGLFPLVARKSLTWLRRRQDTSNSLR</sequence>
<keyword evidence="5 6" id="KW-0472">Membrane</keyword>
<comment type="subcellular location">
    <subcellularLocation>
        <location evidence="1 6">Cell membrane</location>
        <topology evidence="1 6">Multi-pass membrane protein</topology>
    </subcellularLocation>
</comment>
<dbReference type="RefSeq" id="WP_100255762.1">
    <property type="nucleotide sequence ID" value="NZ_CP011797.1"/>
</dbReference>
<dbReference type="AlphaFoldDB" id="A0A2K8KMH9"/>
<accession>A0A2K8KMH9</accession>
<feature type="domain" description="VTT" evidence="7">
    <location>
        <begin position="66"/>
        <end position="182"/>
    </location>
</feature>
<comment type="similarity">
    <text evidence="6">Belongs to the TVP38/TMEM64 family.</text>
</comment>
<evidence type="ECO:0000259" key="7">
    <source>
        <dbReference type="Pfam" id="PF09335"/>
    </source>
</evidence>
<dbReference type="PANTHER" id="PTHR12677:SF59">
    <property type="entry name" value="GOLGI APPARATUS MEMBRANE PROTEIN TVP38-RELATED"/>
    <property type="match status" value="1"/>
</dbReference>
<keyword evidence="9" id="KW-1185">Reference proteome</keyword>
<keyword evidence="3 6" id="KW-0812">Transmembrane</keyword>
<dbReference type="GO" id="GO:0005886">
    <property type="term" value="C:plasma membrane"/>
    <property type="evidence" value="ECO:0007669"/>
    <property type="project" value="UniProtKB-SubCell"/>
</dbReference>
<feature type="transmembrane region" description="Helical" evidence="6">
    <location>
        <begin position="47"/>
        <end position="73"/>
    </location>
</feature>